<accession>A0A414PQN2</accession>
<keyword evidence="1" id="KW-0732">Signal</keyword>
<dbReference type="EMBL" id="QRHL01000021">
    <property type="protein sequence ID" value="RHF70822.1"/>
    <property type="molecule type" value="Genomic_DNA"/>
</dbReference>
<evidence type="ECO:0008006" key="4">
    <source>
        <dbReference type="Google" id="ProtNLM"/>
    </source>
</evidence>
<evidence type="ECO:0000313" key="3">
    <source>
        <dbReference type="Proteomes" id="UP000284676"/>
    </source>
</evidence>
<name>A0A414PQN2_FUSMR</name>
<proteinExistence type="predicted"/>
<comment type="caution">
    <text evidence="2">The sequence shown here is derived from an EMBL/GenBank/DDBJ whole genome shotgun (WGS) entry which is preliminary data.</text>
</comment>
<dbReference type="SUPFAM" id="SSF49354">
    <property type="entry name" value="PapD-like"/>
    <property type="match status" value="1"/>
</dbReference>
<evidence type="ECO:0000256" key="1">
    <source>
        <dbReference type="SAM" id="SignalP"/>
    </source>
</evidence>
<gene>
    <name evidence="2" type="ORF">DW663_09810</name>
</gene>
<dbReference type="InterPro" id="IPR008962">
    <property type="entry name" value="PapD-like_sf"/>
</dbReference>
<dbReference type="GeneID" id="62762000"/>
<dbReference type="RefSeq" id="WP_005883172.1">
    <property type="nucleotide sequence ID" value="NZ_CABMMQ010000003.1"/>
</dbReference>
<feature type="chain" id="PRO_5019421667" description="Molecular chaperone" evidence="1">
    <location>
        <begin position="20"/>
        <end position="145"/>
    </location>
</feature>
<dbReference type="AlphaFoldDB" id="A0A414PQN2"/>
<reference evidence="2 3" key="1">
    <citation type="submission" date="2018-08" db="EMBL/GenBank/DDBJ databases">
        <title>A genome reference for cultivated species of the human gut microbiota.</title>
        <authorList>
            <person name="Zou Y."/>
            <person name="Xue W."/>
            <person name="Luo G."/>
        </authorList>
    </citation>
    <scope>NUCLEOTIDE SEQUENCE [LARGE SCALE GENOMIC DNA]</scope>
    <source>
        <strain evidence="2 3">AM25-1</strain>
    </source>
</reference>
<dbReference type="Proteomes" id="UP000284676">
    <property type="component" value="Unassembled WGS sequence"/>
</dbReference>
<protein>
    <recommendedName>
        <fullName evidence="4">Molecular chaperone</fullName>
    </recommendedName>
</protein>
<sequence length="145" mass="16726">MLKKLILIFLLGFKSFSLNFSIAPTEFEVDLNKNSIHEVYVMNNTAEPLRIEAYTEIIPEYLENNLIDDIVIFPKIISIRPGGKQTIRFKVKENKNKQIGVYKNLMVFREVPNRIKKISTNSESQFSTKLSFITEIAIGIKGEKK</sequence>
<feature type="signal peptide" evidence="1">
    <location>
        <begin position="1"/>
        <end position="19"/>
    </location>
</feature>
<organism evidence="2 3">
    <name type="scientific">Fusobacterium mortiferum</name>
    <dbReference type="NCBI Taxonomy" id="850"/>
    <lineage>
        <taxon>Bacteria</taxon>
        <taxon>Fusobacteriati</taxon>
        <taxon>Fusobacteriota</taxon>
        <taxon>Fusobacteriia</taxon>
        <taxon>Fusobacteriales</taxon>
        <taxon>Fusobacteriaceae</taxon>
        <taxon>Fusobacterium</taxon>
    </lineage>
</organism>
<evidence type="ECO:0000313" key="2">
    <source>
        <dbReference type="EMBL" id="RHF70822.1"/>
    </source>
</evidence>